<sequence length="89" mass="9846">KHKPMMCSLSTQTEVSFSDLEALHQPAKVVCSIGTQTEPKRRCRPPTKTSKEEASVSADKIPPQLSESLHTDSGRSLFFISKICPRCSK</sequence>
<dbReference type="AlphaFoldDB" id="A0A401PYM0"/>
<evidence type="ECO:0000313" key="2">
    <source>
        <dbReference type="EMBL" id="GCB78231.1"/>
    </source>
</evidence>
<feature type="region of interest" description="Disordered" evidence="1">
    <location>
        <begin position="36"/>
        <end position="67"/>
    </location>
</feature>
<gene>
    <name evidence="2" type="ORF">scyTo_0018578</name>
</gene>
<proteinExistence type="predicted"/>
<reference evidence="2 3" key="1">
    <citation type="journal article" date="2018" name="Nat. Ecol. Evol.">
        <title>Shark genomes provide insights into elasmobranch evolution and the origin of vertebrates.</title>
        <authorList>
            <person name="Hara Y"/>
            <person name="Yamaguchi K"/>
            <person name="Onimaru K"/>
            <person name="Kadota M"/>
            <person name="Koyanagi M"/>
            <person name="Keeley SD"/>
            <person name="Tatsumi K"/>
            <person name="Tanaka K"/>
            <person name="Motone F"/>
            <person name="Kageyama Y"/>
            <person name="Nozu R"/>
            <person name="Adachi N"/>
            <person name="Nishimura O"/>
            <person name="Nakagawa R"/>
            <person name="Tanegashima C"/>
            <person name="Kiyatake I"/>
            <person name="Matsumoto R"/>
            <person name="Murakumo K"/>
            <person name="Nishida K"/>
            <person name="Terakita A"/>
            <person name="Kuratani S"/>
            <person name="Sato K"/>
            <person name="Hyodo S Kuraku.S."/>
        </authorList>
    </citation>
    <scope>NUCLEOTIDE SEQUENCE [LARGE SCALE GENOMIC DNA]</scope>
</reference>
<dbReference type="OrthoDB" id="9962930at2759"/>
<protein>
    <submittedName>
        <fullName evidence="2">Uncharacterized protein</fullName>
    </submittedName>
</protein>
<dbReference type="EMBL" id="BFAA01013070">
    <property type="protein sequence ID" value="GCB78231.1"/>
    <property type="molecule type" value="Genomic_DNA"/>
</dbReference>
<feature type="non-terminal residue" evidence="2">
    <location>
        <position position="1"/>
    </location>
</feature>
<evidence type="ECO:0000256" key="1">
    <source>
        <dbReference type="SAM" id="MobiDB-lite"/>
    </source>
</evidence>
<evidence type="ECO:0000313" key="3">
    <source>
        <dbReference type="Proteomes" id="UP000288216"/>
    </source>
</evidence>
<dbReference type="Proteomes" id="UP000288216">
    <property type="component" value="Unassembled WGS sequence"/>
</dbReference>
<accession>A0A401PYM0</accession>
<comment type="caution">
    <text evidence="2">The sequence shown here is derived from an EMBL/GenBank/DDBJ whole genome shotgun (WGS) entry which is preliminary data.</text>
</comment>
<organism evidence="2 3">
    <name type="scientific">Scyliorhinus torazame</name>
    <name type="common">Cloudy catshark</name>
    <name type="synonym">Catulus torazame</name>
    <dbReference type="NCBI Taxonomy" id="75743"/>
    <lineage>
        <taxon>Eukaryota</taxon>
        <taxon>Metazoa</taxon>
        <taxon>Chordata</taxon>
        <taxon>Craniata</taxon>
        <taxon>Vertebrata</taxon>
        <taxon>Chondrichthyes</taxon>
        <taxon>Elasmobranchii</taxon>
        <taxon>Galeomorphii</taxon>
        <taxon>Galeoidea</taxon>
        <taxon>Carcharhiniformes</taxon>
        <taxon>Scyliorhinidae</taxon>
        <taxon>Scyliorhinus</taxon>
    </lineage>
</organism>
<keyword evidence="3" id="KW-1185">Reference proteome</keyword>
<name>A0A401PYM0_SCYTO</name>